<gene>
    <name evidence="1" type="ORF">LV75_002148</name>
</gene>
<dbReference type="Pfam" id="PF04027">
    <property type="entry name" value="DUF371"/>
    <property type="match status" value="1"/>
</dbReference>
<organism evidence="1 2">
    <name type="scientific">Actinokineospora diospyrosa</name>
    <dbReference type="NCBI Taxonomy" id="103728"/>
    <lineage>
        <taxon>Bacteria</taxon>
        <taxon>Bacillati</taxon>
        <taxon>Actinomycetota</taxon>
        <taxon>Actinomycetes</taxon>
        <taxon>Pseudonocardiales</taxon>
        <taxon>Pseudonocardiaceae</taxon>
        <taxon>Actinokineospora</taxon>
    </lineage>
</organism>
<dbReference type="PANTHER" id="PTHR40696:SF1">
    <property type="entry name" value="DUF371 DOMAIN-CONTAINING PROTEIN"/>
    <property type="match status" value="1"/>
</dbReference>
<dbReference type="InterPro" id="IPR007171">
    <property type="entry name" value="DUF371"/>
</dbReference>
<reference evidence="1 2" key="1">
    <citation type="submission" date="2022-06" db="EMBL/GenBank/DDBJ databases">
        <title>Genomic Encyclopedia of Archaeal and Bacterial Type Strains, Phase II (KMG-II): from individual species to whole genera.</title>
        <authorList>
            <person name="Goeker M."/>
        </authorList>
    </citation>
    <scope>NUCLEOTIDE SEQUENCE [LARGE SCALE GENOMIC DNA]</scope>
    <source>
        <strain evidence="1 2">DSM 44255</strain>
    </source>
</reference>
<protein>
    <recommendedName>
        <fullName evidence="3">DUF371 domain-containing protein</fullName>
    </recommendedName>
</protein>
<dbReference type="PANTHER" id="PTHR40696">
    <property type="entry name" value="DUF371 FAMILY PROTEIN"/>
    <property type="match status" value="1"/>
</dbReference>
<dbReference type="Proteomes" id="UP001205185">
    <property type="component" value="Unassembled WGS sequence"/>
</dbReference>
<keyword evidence="2" id="KW-1185">Reference proteome</keyword>
<sequence>MSEELLRLRCRGHGEIRATHGKTLEFTADSAISGRATCVVGVAGEVVGQAPGAVAGPVEITISAGGATTTVRALANSRWRPGASAVVRRSGQRLPNTLATDADLSSADLPRELVAALADPNTVVDVVVRRAETPGTQLVRYRAVGPEDRLAAECAAADVIVAEDAGARALIAELGFAAARDATNPGRALAVSTVEGTSAVVRRLLAERPRVEVLGLPPELAVAGAAPTPAPVLVATGLSRKDVTKLAATSRAARVVFRCPAAEVPRWVAGAEHVSVMALDERPVWAAVDEFAQLSGSADVWCALDPTASTDLGVDVDVAELVTALLGYDVAASTVARALAAQPGWSRKQAYDFVLERTKPG</sequence>
<evidence type="ECO:0000313" key="2">
    <source>
        <dbReference type="Proteomes" id="UP001205185"/>
    </source>
</evidence>
<accession>A0ABT1IAR6</accession>
<evidence type="ECO:0008006" key="3">
    <source>
        <dbReference type="Google" id="ProtNLM"/>
    </source>
</evidence>
<dbReference type="EMBL" id="JAMTCO010000005">
    <property type="protein sequence ID" value="MCP2269659.1"/>
    <property type="molecule type" value="Genomic_DNA"/>
</dbReference>
<dbReference type="Gene3D" id="2.60.120.630">
    <property type="entry name" value="mth639 domain like"/>
    <property type="match status" value="1"/>
</dbReference>
<proteinExistence type="predicted"/>
<evidence type="ECO:0000313" key="1">
    <source>
        <dbReference type="EMBL" id="MCP2269659.1"/>
    </source>
</evidence>
<comment type="caution">
    <text evidence="1">The sequence shown here is derived from an EMBL/GenBank/DDBJ whole genome shotgun (WGS) entry which is preliminary data.</text>
</comment>
<dbReference type="InterPro" id="IPR023131">
    <property type="entry name" value="Mth639-like_dom_sf"/>
</dbReference>
<name>A0ABT1IAR6_9PSEU</name>
<dbReference type="RefSeq" id="WP_253886639.1">
    <property type="nucleotide sequence ID" value="NZ_BAAAVB010000012.1"/>
</dbReference>